<gene>
    <name evidence="2" type="ORF">C2845_PM13G18800</name>
</gene>
<sequence>MTSTQRSESQNRVLKDGYVSESTSLHMFAKRMLDSLQHADHMDTGLFPMHNIRALTHLQVRKSINAREEVAWDRHDGVRIGAQASEKQTWMSKLFPKLMKHGRAGSRLDRAFEETDRQLDKITPGIEMFPRSADVTTEGASSALHNEMLLIEPPASRTKGRSPRKQKKNGVEPPLVGNPLSTYTRQNYGDRECSTCGVWGTHYSTTCPINIDRSKATEKHATKRGANTQDGTPRKRGRPKIIRDLHEANGLNQDDVVATQVSSSATGGGARGGTAIGSRRTRAARVNYQE</sequence>
<organism evidence="2 3">
    <name type="scientific">Panicum miliaceum</name>
    <name type="common">Proso millet</name>
    <name type="synonym">Broomcorn millet</name>
    <dbReference type="NCBI Taxonomy" id="4540"/>
    <lineage>
        <taxon>Eukaryota</taxon>
        <taxon>Viridiplantae</taxon>
        <taxon>Streptophyta</taxon>
        <taxon>Embryophyta</taxon>
        <taxon>Tracheophyta</taxon>
        <taxon>Spermatophyta</taxon>
        <taxon>Magnoliopsida</taxon>
        <taxon>Liliopsida</taxon>
        <taxon>Poales</taxon>
        <taxon>Poaceae</taxon>
        <taxon>PACMAD clade</taxon>
        <taxon>Panicoideae</taxon>
        <taxon>Panicodae</taxon>
        <taxon>Paniceae</taxon>
        <taxon>Panicinae</taxon>
        <taxon>Panicum</taxon>
        <taxon>Panicum sect. Panicum</taxon>
    </lineage>
</organism>
<dbReference type="Proteomes" id="UP000275267">
    <property type="component" value="Unassembled WGS sequence"/>
</dbReference>
<dbReference type="EMBL" id="PQIB02000008">
    <property type="protein sequence ID" value="RLN05044.1"/>
    <property type="molecule type" value="Genomic_DNA"/>
</dbReference>
<evidence type="ECO:0000313" key="3">
    <source>
        <dbReference type="Proteomes" id="UP000275267"/>
    </source>
</evidence>
<name>A0A3L6RKH8_PANMI</name>
<proteinExistence type="predicted"/>
<dbReference type="AlphaFoldDB" id="A0A3L6RKH8"/>
<accession>A0A3L6RKH8</accession>
<feature type="region of interest" description="Disordered" evidence="1">
    <location>
        <begin position="261"/>
        <end position="290"/>
    </location>
</feature>
<feature type="region of interest" description="Disordered" evidence="1">
    <location>
        <begin position="215"/>
        <end position="239"/>
    </location>
</feature>
<protein>
    <recommendedName>
        <fullName evidence="4">Protein FAR1-RELATED SEQUENCE</fullName>
    </recommendedName>
</protein>
<evidence type="ECO:0000313" key="2">
    <source>
        <dbReference type="EMBL" id="RLN05044.1"/>
    </source>
</evidence>
<reference evidence="3" key="1">
    <citation type="journal article" date="2019" name="Nat. Commun.">
        <title>The genome of broomcorn millet.</title>
        <authorList>
            <person name="Zou C."/>
            <person name="Miki D."/>
            <person name="Li D."/>
            <person name="Tang Q."/>
            <person name="Xiao L."/>
            <person name="Rajput S."/>
            <person name="Deng P."/>
            <person name="Jia W."/>
            <person name="Huang R."/>
            <person name="Zhang M."/>
            <person name="Sun Y."/>
            <person name="Hu J."/>
            <person name="Fu X."/>
            <person name="Schnable P.S."/>
            <person name="Li F."/>
            <person name="Zhang H."/>
            <person name="Feng B."/>
            <person name="Zhu X."/>
            <person name="Liu R."/>
            <person name="Schnable J.C."/>
            <person name="Zhu J.-K."/>
            <person name="Zhang H."/>
        </authorList>
    </citation>
    <scope>NUCLEOTIDE SEQUENCE [LARGE SCALE GENOMIC DNA]</scope>
</reference>
<feature type="compositionally biased region" description="Basic residues" evidence="1">
    <location>
        <begin position="158"/>
        <end position="168"/>
    </location>
</feature>
<feature type="region of interest" description="Disordered" evidence="1">
    <location>
        <begin position="153"/>
        <end position="183"/>
    </location>
</feature>
<keyword evidence="3" id="KW-1185">Reference proteome</keyword>
<dbReference type="OrthoDB" id="1429111at2759"/>
<feature type="compositionally biased region" description="Gly residues" evidence="1">
    <location>
        <begin position="266"/>
        <end position="275"/>
    </location>
</feature>
<evidence type="ECO:0008006" key="4">
    <source>
        <dbReference type="Google" id="ProtNLM"/>
    </source>
</evidence>
<comment type="caution">
    <text evidence="2">The sequence shown here is derived from an EMBL/GenBank/DDBJ whole genome shotgun (WGS) entry which is preliminary data.</text>
</comment>
<evidence type="ECO:0000256" key="1">
    <source>
        <dbReference type="SAM" id="MobiDB-lite"/>
    </source>
</evidence>